<evidence type="ECO:0000259" key="2">
    <source>
        <dbReference type="PROSITE" id="PS50164"/>
    </source>
</evidence>
<accession>A0ABP6NP83</accession>
<keyword evidence="4" id="KW-1185">Reference proteome</keyword>
<feature type="compositionally biased region" description="Basic and acidic residues" evidence="1">
    <location>
        <begin position="120"/>
        <end position="132"/>
    </location>
</feature>
<sequence>MPLPQPSEGAIEHPGVGSDGQTAVYRICDREGALLYVGMGRNPAARWASHSEQHEWWQRAARFRVEWFATRKEAAAAELEAIRSEDPECNIYGRPGWGEYVYSKYMQKLGMDWQPSSGQEGDRHVTASQRSE</sequence>
<dbReference type="Proteomes" id="UP001501637">
    <property type="component" value="Unassembled WGS sequence"/>
</dbReference>
<evidence type="ECO:0000313" key="3">
    <source>
        <dbReference type="EMBL" id="GAA3154604.1"/>
    </source>
</evidence>
<dbReference type="Pfam" id="PF01541">
    <property type="entry name" value="GIY-YIG"/>
    <property type="match status" value="1"/>
</dbReference>
<dbReference type="EMBL" id="BAAAUG010000259">
    <property type="protein sequence ID" value="GAA3154604.1"/>
    <property type="molecule type" value="Genomic_DNA"/>
</dbReference>
<protein>
    <recommendedName>
        <fullName evidence="2">GIY-YIG domain-containing protein</fullName>
    </recommendedName>
</protein>
<dbReference type="InterPro" id="IPR035901">
    <property type="entry name" value="GIY-YIG_endonuc_sf"/>
</dbReference>
<name>A0ABP6NP83_9ACTN</name>
<evidence type="ECO:0000313" key="4">
    <source>
        <dbReference type="Proteomes" id="UP001501637"/>
    </source>
</evidence>
<feature type="domain" description="GIY-YIG" evidence="2">
    <location>
        <begin position="20"/>
        <end position="91"/>
    </location>
</feature>
<evidence type="ECO:0000256" key="1">
    <source>
        <dbReference type="SAM" id="MobiDB-lite"/>
    </source>
</evidence>
<gene>
    <name evidence="3" type="ORF">GCM10010449_84660</name>
</gene>
<reference evidence="4" key="1">
    <citation type="journal article" date="2019" name="Int. J. Syst. Evol. Microbiol.">
        <title>The Global Catalogue of Microorganisms (GCM) 10K type strain sequencing project: providing services to taxonomists for standard genome sequencing and annotation.</title>
        <authorList>
            <consortium name="The Broad Institute Genomics Platform"/>
            <consortium name="The Broad Institute Genome Sequencing Center for Infectious Disease"/>
            <person name="Wu L."/>
            <person name="Ma J."/>
        </authorList>
    </citation>
    <scope>NUCLEOTIDE SEQUENCE [LARGE SCALE GENOMIC DNA]</scope>
    <source>
        <strain evidence="4">JCM 9092</strain>
    </source>
</reference>
<dbReference type="SUPFAM" id="SSF82771">
    <property type="entry name" value="GIY-YIG endonuclease"/>
    <property type="match status" value="1"/>
</dbReference>
<dbReference type="PROSITE" id="PS50164">
    <property type="entry name" value="GIY_YIG"/>
    <property type="match status" value="1"/>
</dbReference>
<dbReference type="CDD" id="cd00719">
    <property type="entry name" value="GIY-YIG_SF"/>
    <property type="match status" value="1"/>
</dbReference>
<comment type="caution">
    <text evidence="3">The sequence shown here is derived from an EMBL/GenBank/DDBJ whole genome shotgun (WGS) entry which is preliminary data.</text>
</comment>
<dbReference type="Gene3D" id="3.40.1440.10">
    <property type="entry name" value="GIY-YIG endonuclease"/>
    <property type="match status" value="1"/>
</dbReference>
<dbReference type="InterPro" id="IPR000305">
    <property type="entry name" value="GIY-YIG_endonuc"/>
</dbReference>
<organism evidence="3 4">
    <name type="scientific">Streptomyces rectiviolaceus</name>
    <dbReference type="NCBI Taxonomy" id="332591"/>
    <lineage>
        <taxon>Bacteria</taxon>
        <taxon>Bacillati</taxon>
        <taxon>Actinomycetota</taxon>
        <taxon>Actinomycetes</taxon>
        <taxon>Kitasatosporales</taxon>
        <taxon>Streptomycetaceae</taxon>
        <taxon>Streptomyces</taxon>
    </lineage>
</organism>
<feature type="region of interest" description="Disordered" evidence="1">
    <location>
        <begin position="113"/>
        <end position="132"/>
    </location>
</feature>
<proteinExistence type="predicted"/>